<comment type="caution">
    <text evidence="2">The sequence shown here is derived from an EMBL/GenBank/DDBJ whole genome shotgun (WGS) entry which is preliminary data.</text>
</comment>
<dbReference type="AlphaFoldDB" id="A0AAV4JMP2"/>
<protein>
    <submittedName>
        <fullName evidence="2">Uncharacterized protein</fullName>
    </submittedName>
</protein>
<dbReference type="Proteomes" id="UP000762676">
    <property type="component" value="Unassembled WGS sequence"/>
</dbReference>
<evidence type="ECO:0000313" key="3">
    <source>
        <dbReference type="Proteomes" id="UP000762676"/>
    </source>
</evidence>
<gene>
    <name evidence="2" type="ORF">ElyMa_005124000</name>
</gene>
<evidence type="ECO:0000313" key="2">
    <source>
        <dbReference type="EMBL" id="GFS23015.1"/>
    </source>
</evidence>
<name>A0AAV4JMP2_9GAST</name>
<dbReference type="EMBL" id="BMAT01010233">
    <property type="protein sequence ID" value="GFS23015.1"/>
    <property type="molecule type" value="Genomic_DNA"/>
</dbReference>
<proteinExistence type="predicted"/>
<accession>A0AAV4JMP2</accession>
<feature type="compositionally biased region" description="Acidic residues" evidence="1">
    <location>
        <begin position="46"/>
        <end position="70"/>
    </location>
</feature>
<feature type="region of interest" description="Disordered" evidence="1">
    <location>
        <begin position="43"/>
        <end position="78"/>
    </location>
</feature>
<keyword evidence="3" id="KW-1185">Reference proteome</keyword>
<evidence type="ECO:0000256" key="1">
    <source>
        <dbReference type="SAM" id="MobiDB-lite"/>
    </source>
</evidence>
<sequence>MNIRTSVIYLEKEKETLRGECTFVASITHQKQCDNHTEHIVIWRSDDDDDDDEEEEEEEEDADEEEEEEDKGGSSEQA</sequence>
<organism evidence="2 3">
    <name type="scientific">Elysia marginata</name>
    <dbReference type="NCBI Taxonomy" id="1093978"/>
    <lineage>
        <taxon>Eukaryota</taxon>
        <taxon>Metazoa</taxon>
        <taxon>Spiralia</taxon>
        <taxon>Lophotrochozoa</taxon>
        <taxon>Mollusca</taxon>
        <taxon>Gastropoda</taxon>
        <taxon>Heterobranchia</taxon>
        <taxon>Euthyneura</taxon>
        <taxon>Panpulmonata</taxon>
        <taxon>Sacoglossa</taxon>
        <taxon>Placobranchoidea</taxon>
        <taxon>Plakobranchidae</taxon>
        <taxon>Elysia</taxon>
    </lineage>
</organism>
<reference evidence="2 3" key="1">
    <citation type="journal article" date="2021" name="Elife">
        <title>Chloroplast acquisition without the gene transfer in kleptoplastic sea slugs, Plakobranchus ocellatus.</title>
        <authorList>
            <person name="Maeda T."/>
            <person name="Takahashi S."/>
            <person name="Yoshida T."/>
            <person name="Shimamura S."/>
            <person name="Takaki Y."/>
            <person name="Nagai Y."/>
            <person name="Toyoda A."/>
            <person name="Suzuki Y."/>
            <person name="Arimoto A."/>
            <person name="Ishii H."/>
            <person name="Satoh N."/>
            <person name="Nishiyama T."/>
            <person name="Hasebe M."/>
            <person name="Maruyama T."/>
            <person name="Minagawa J."/>
            <person name="Obokata J."/>
            <person name="Shigenobu S."/>
        </authorList>
    </citation>
    <scope>NUCLEOTIDE SEQUENCE [LARGE SCALE GENOMIC DNA]</scope>
</reference>